<organism evidence="1">
    <name type="scientific">Anguilla anguilla</name>
    <name type="common">European freshwater eel</name>
    <name type="synonym">Muraena anguilla</name>
    <dbReference type="NCBI Taxonomy" id="7936"/>
    <lineage>
        <taxon>Eukaryota</taxon>
        <taxon>Metazoa</taxon>
        <taxon>Chordata</taxon>
        <taxon>Craniata</taxon>
        <taxon>Vertebrata</taxon>
        <taxon>Euteleostomi</taxon>
        <taxon>Actinopterygii</taxon>
        <taxon>Neopterygii</taxon>
        <taxon>Teleostei</taxon>
        <taxon>Anguilliformes</taxon>
        <taxon>Anguillidae</taxon>
        <taxon>Anguilla</taxon>
    </lineage>
</organism>
<protein>
    <submittedName>
        <fullName evidence="1">Uncharacterized protein</fullName>
    </submittedName>
</protein>
<sequence length="13" mass="1406">MRTPVARSQCASV</sequence>
<proteinExistence type="predicted"/>
<evidence type="ECO:0000313" key="1">
    <source>
        <dbReference type="EMBL" id="JAH53085.1"/>
    </source>
</evidence>
<reference evidence="1" key="2">
    <citation type="journal article" date="2015" name="Fish Shellfish Immunol.">
        <title>Early steps in the European eel (Anguilla anguilla)-Vibrio vulnificus interaction in the gills: Role of the RtxA13 toxin.</title>
        <authorList>
            <person name="Callol A."/>
            <person name="Pajuelo D."/>
            <person name="Ebbesson L."/>
            <person name="Teles M."/>
            <person name="MacKenzie S."/>
            <person name="Amaro C."/>
        </authorList>
    </citation>
    <scope>NUCLEOTIDE SEQUENCE</scope>
</reference>
<reference evidence="1" key="1">
    <citation type="submission" date="2014-11" db="EMBL/GenBank/DDBJ databases">
        <authorList>
            <person name="Amaro Gonzalez C."/>
        </authorList>
    </citation>
    <scope>NUCLEOTIDE SEQUENCE</scope>
</reference>
<dbReference type="EMBL" id="GBXM01055492">
    <property type="protein sequence ID" value="JAH53085.1"/>
    <property type="molecule type" value="Transcribed_RNA"/>
</dbReference>
<name>A0A0E9TJK9_ANGAN</name>
<accession>A0A0E9TJK9</accession>